<dbReference type="KEGG" id="rdi:CMV14_19065"/>
<dbReference type="InterPro" id="IPR021312">
    <property type="entry name" value="DUF2889"/>
</dbReference>
<gene>
    <name evidence="1" type="ORF">COO09_13405</name>
</gene>
<name>A0A2A4FVP9_9SPHN</name>
<dbReference type="AlphaFoldDB" id="A0A2A4FVP9"/>
<dbReference type="EMBL" id="NWUF01000012">
    <property type="protein sequence ID" value="PCE41752.1"/>
    <property type="molecule type" value="Genomic_DNA"/>
</dbReference>
<dbReference type="Proteomes" id="UP000218934">
    <property type="component" value="Unassembled WGS sequence"/>
</dbReference>
<evidence type="ECO:0000313" key="1">
    <source>
        <dbReference type="EMBL" id="PCE41752.1"/>
    </source>
</evidence>
<reference evidence="1 2" key="1">
    <citation type="submission" date="2017-09" db="EMBL/GenBank/DDBJ databases">
        <title>The Catabolism of 3,6-Dichlorosalicylic acid is Initiated by the Cytochrome P450 Monooxygenase DsmABC in Rhizorhabdus dicambivorans Ndbn-20.</title>
        <authorList>
            <person name="Na L."/>
        </authorList>
    </citation>
    <scope>NUCLEOTIDE SEQUENCE [LARGE SCALE GENOMIC DNA]</scope>
    <source>
        <strain evidence="1 2">Ndbn-20m</strain>
    </source>
</reference>
<comment type="caution">
    <text evidence="1">The sequence shown here is derived from an EMBL/GenBank/DDBJ whole genome shotgun (WGS) entry which is preliminary data.</text>
</comment>
<dbReference type="OrthoDB" id="7498222at2"/>
<sequence>MTASFGPAGARPHPAHWIGGQKPRFSGMIASIDIRERDCLSAPYALPFPRDPAYGNRVVRRRFRLINHAGRVEAHLSDEFHEMHCTLWHAGGIITDIDARAFRIPTTACPGAAVVLRELIGLPLAMPREELYEKARVRRNCTHMFDLAALAIAQAARPHEAGRVYDAAVPDETDAPVTVIVECDGQVIHRWLVRDHHIVEPEALAGRPLLRGFTRWAAETFEGDALEAAIVLERTCLIAQGGPYLSEAFTGRTLRLNAVMAGVCHGYAEATLDSSWFIAGARRDFTAGVVEQPVNFFTEDHVEAWTEGVTCRSDTGSQALSGDR</sequence>
<organism evidence="1 2">
    <name type="scientific">Rhizorhabdus dicambivorans</name>
    <dbReference type="NCBI Taxonomy" id="1850238"/>
    <lineage>
        <taxon>Bacteria</taxon>
        <taxon>Pseudomonadati</taxon>
        <taxon>Pseudomonadota</taxon>
        <taxon>Alphaproteobacteria</taxon>
        <taxon>Sphingomonadales</taxon>
        <taxon>Sphingomonadaceae</taxon>
        <taxon>Rhizorhabdus</taxon>
    </lineage>
</organism>
<evidence type="ECO:0000313" key="2">
    <source>
        <dbReference type="Proteomes" id="UP000218934"/>
    </source>
</evidence>
<protein>
    <submittedName>
        <fullName evidence="1">DUF2889 domain-containing protein</fullName>
    </submittedName>
</protein>
<keyword evidence="2" id="KW-1185">Reference proteome</keyword>
<proteinExistence type="predicted"/>
<accession>A0A2A4FVP9</accession>
<dbReference type="Pfam" id="PF11136">
    <property type="entry name" value="DUF2889"/>
    <property type="match status" value="1"/>
</dbReference>